<dbReference type="EMBL" id="UINC01042495">
    <property type="protein sequence ID" value="SVB45212.1"/>
    <property type="molecule type" value="Genomic_DNA"/>
</dbReference>
<dbReference type="SUPFAM" id="SSF50692">
    <property type="entry name" value="ADC-like"/>
    <property type="match status" value="1"/>
</dbReference>
<sequence>DGHYYWTLRINAEDAFDRDIKMRDLVKVYNGRGAVICAAFPTERLRRGLVHGYESCATYEPIGEPGNSVDRGGCLNQLTPKRSQIKQAHSMGSSAALVQVELWTGEAELVKSAENAKNNKGERMRELEPAE</sequence>
<protein>
    <recommendedName>
        <fullName evidence="1">Molybdopterin dinucleotide-binding domain-containing protein</fullName>
    </recommendedName>
</protein>
<dbReference type="GO" id="GO:0043546">
    <property type="term" value="F:molybdopterin cofactor binding"/>
    <property type="evidence" value="ECO:0007669"/>
    <property type="project" value="InterPro"/>
</dbReference>
<accession>A0A382E4B1</accession>
<dbReference type="InterPro" id="IPR009010">
    <property type="entry name" value="Asp_de-COase-like_dom_sf"/>
</dbReference>
<name>A0A382E4B1_9ZZZZ</name>
<dbReference type="GO" id="GO:0016491">
    <property type="term" value="F:oxidoreductase activity"/>
    <property type="evidence" value="ECO:0007669"/>
    <property type="project" value="InterPro"/>
</dbReference>
<dbReference type="Gene3D" id="2.40.40.20">
    <property type="match status" value="1"/>
</dbReference>
<proteinExistence type="predicted"/>
<reference evidence="2" key="1">
    <citation type="submission" date="2018-05" db="EMBL/GenBank/DDBJ databases">
        <authorList>
            <person name="Lanie J.A."/>
            <person name="Ng W.-L."/>
            <person name="Kazmierczak K.M."/>
            <person name="Andrzejewski T.M."/>
            <person name="Davidsen T.M."/>
            <person name="Wayne K.J."/>
            <person name="Tettelin H."/>
            <person name="Glass J.I."/>
            <person name="Rusch D."/>
            <person name="Podicherti R."/>
            <person name="Tsui H.-C.T."/>
            <person name="Winkler M.E."/>
        </authorList>
    </citation>
    <scope>NUCLEOTIDE SEQUENCE</scope>
</reference>
<dbReference type="Pfam" id="PF01568">
    <property type="entry name" value="Molydop_binding"/>
    <property type="match status" value="1"/>
</dbReference>
<feature type="non-terminal residue" evidence="2">
    <location>
        <position position="1"/>
    </location>
</feature>
<dbReference type="AlphaFoldDB" id="A0A382E4B1"/>
<feature type="domain" description="Molybdopterin dinucleotide-binding" evidence="1">
    <location>
        <begin position="8"/>
        <end position="87"/>
    </location>
</feature>
<evidence type="ECO:0000313" key="2">
    <source>
        <dbReference type="EMBL" id="SVB45212.1"/>
    </source>
</evidence>
<dbReference type="InterPro" id="IPR006657">
    <property type="entry name" value="MoPterin_dinucl-bd_dom"/>
</dbReference>
<gene>
    <name evidence="2" type="ORF">METZ01_LOCUS198066</name>
</gene>
<evidence type="ECO:0000259" key="1">
    <source>
        <dbReference type="Pfam" id="PF01568"/>
    </source>
</evidence>
<organism evidence="2">
    <name type="scientific">marine metagenome</name>
    <dbReference type="NCBI Taxonomy" id="408172"/>
    <lineage>
        <taxon>unclassified sequences</taxon>
        <taxon>metagenomes</taxon>
        <taxon>ecological metagenomes</taxon>
    </lineage>
</organism>